<feature type="region of interest" description="Disordered" evidence="5">
    <location>
        <begin position="194"/>
        <end position="227"/>
    </location>
</feature>
<dbReference type="InterPro" id="IPR036390">
    <property type="entry name" value="WH_DNA-bd_sf"/>
</dbReference>
<gene>
    <name evidence="8" type="ORF">HUG12_00835</name>
</gene>
<evidence type="ECO:0000313" key="8">
    <source>
        <dbReference type="EMBL" id="QLG63938.1"/>
    </source>
</evidence>
<keyword evidence="6" id="KW-0472">Membrane</keyword>
<evidence type="ECO:0000259" key="7">
    <source>
        <dbReference type="Pfam" id="PF24034"/>
    </source>
</evidence>
<dbReference type="EMBL" id="CP058579">
    <property type="protein sequence ID" value="QLG63938.1"/>
    <property type="molecule type" value="Genomic_DNA"/>
</dbReference>
<dbReference type="CDD" id="cd00090">
    <property type="entry name" value="HTH_ARSR"/>
    <property type="match status" value="1"/>
</dbReference>
<dbReference type="InterPro" id="IPR036388">
    <property type="entry name" value="WH-like_DNA-bd_sf"/>
</dbReference>
<keyword evidence="6" id="KW-1133">Transmembrane helix</keyword>
<evidence type="ECO:0000256" key="3">
    <source>
        <dbReference type="ARBA" id="ARBA00022729"/>
    </source>
</evidence>
<proteinExistence type="predicted"/>
<evidence type="ECO:0000256" key="1">
    <source>
        <dbReference type="ARBA" id="ARBA00004613"/>
    </source>
</evidence>
<keyword evidence="2" id="KW-0964">Secreted</keyword>
<protein>
    <submittedName>
        <fullName evidence="8">Helix-turn-helix domain-containing protein</fullName>
    </submittedName>
</protein>
<keyword evidence="9" id="KW-1185">Reference proteome</keyword>
<keyword evidence="6" id="KW-0812">Transmembrane</keyword>
<feature type="compositionally biased region" description="Acidic residues" evidence="5">
    <location>
        <begin position="73"/>
        <end position="84"/>
    </location>
</feature>
<feature type="compositionally biased region" description="Polar residues" evidence="5">
    <location>
        <begin position="216"/>
        <end position="227"/>
    </location>
</feature>
<dbReference type="PANTHER" id="PTHR37467">
    <property type="entry name" value="EXPORTED CALCIUM-BINDING GLYCOPROTEIN-RELATED"/>
    <property type="match status" value="1"/>
</dbReference>
<dbReference type="Gene3D" id="1.10.10.10">
    <property type="entry name" value="Winged helix-like DNA-binding domain superfamily/Winged helix DNA-binding domain"/>
    <property type="match status" value="1"/>
</dbReference>
<dbReference type="KEGG" id="halu:HUG12_00835"/>
<dbReference type="AlphaFoldDB" id="A0A7D5QD87"/>
<sequence>MNREGDLDDDGLTNEEELELGTEVHSSDTDDDGLDDGKEVDEYGTNPLDADTDDDGIRDSLEIDGPTNATVPDTDDDGLEDGPEVNEHDTDPMDPDSDGDGLEDGPEVHEYGTDPNEADTDGDGLDDAAEVHEHDTDPLEADTDGDGLNDGTEVELGTAPTSPFDVVAAVLFVVVVPGIVLYWKYGGAIAGRLSSGFQPAASDVGARTGGDDRNGASPTPESDGTTTTQILTDEDRVLKLLREHDGPMPQKSLTEETGWSASKVSRLLSNMEEEGEITKITIGRENVVKLGDDGPQTPFRDDE</sequence>
<organism evidence="8 9">
    <name type="scientific">Halorarum salinum</name>
    <dbReference type="NCBI Taxonomy" id="2743089"/>
    <lineage>
        <taxon>Archaea</taxon>
        <taxon>Methanobacteriati</taxon>
        <taxon>Methanobacteriota</taxon>
        <taxon>Stenosarchaea group</taxon>
        <taxon>Halobacteria</taxon>
        <taxon>Halobacteriales</taxon>
        <taxon>Haloferacaceae</taxon>
        <taxon>Halorarum</taxon>
    </lineage>
</organism>
<feature type="region of interest" description="Disordered" evidence="5">
    <location>
        <begin position="1"/>
        <end position="156"/>
    </location>
</feature>
<feature type="compositionally biased region" description="Acidic residues" evidence="5">
    <location>
        <begin position="1"/>
        <end position="20"/>
    </location>
</feature>
<dbReference type="InterPro" id="IPR011991">
    <property type="entry name" value="ArsR-like_HTH"/>
</dbReference>
<evidence type="ECO:0000256" key="2">
    <source>
        <dbReference type="ARBA" id="ARBA00022525"/>
    </source>
</evidence>
<dbReference type="Pfam" id="PF24034">
    <property type="entry name" value="DUF7343"/>
    <property type="match status" value="1"/>
</dbReference>
<feature type="compositionally biased region" description="Acidic residues" evidence="5">
    <location>
        <begin position="116"/>
        <end position="128"/>
    </location>
</feature>
<evidence type="ECO:0000256" key="6">
    <source>
        <dbReference type="SAM" id="Phobius"/>
    </source>
</evidence>
<dbReference type="Pfam" id="PF18884">
    <property type="entry name" value="TSP3_bac"/>
    <property type="match status" value="6"/>
</dbReference>
<feature type="domain" description="DUF7343" evidence="7">
    <location>
        <begin position="230"/>
        <end position="290"/>
    </location>
</feature>
<accession>A0A7D5QD87</accession>
<dbReference type="InterPro" id="IPR053180">
    <property type="entry name" value="Ca-binding_acidic-repeat"/>
</dbReference>
<dbReference type="InterPro" id="IPR059100">
    <property type="entry name" value="TSP3_bac"/>
</dbReference>
<keyword evidence="4" id="KW-0106">Calcium</keyword>
<keyword evidence="3" id="KW-0732">Signal</keyword>
<dbReference type="SUPFAM" id="SSF46785">
    <property type="entry name" value="Winged helix' DNA-binding domain"/>
    <property type="match status" value="1"/>
</dbReference>
<feature type="compositionally biased region" description="Acidic residues" evidence="5">
    <location>
        <begin position="138"/>
        <end position="147"/>
    </location>
</feature>
<name>A0A7D5QD87_9EURY</name>
<evidence type="ECO:0000313" key="9">
    <source>
        <dbReference type="Proteomes" id="UP000509626"/>
    </source>
</evidence>
<feature type="transmembrane region" description="Helical" evidence="6">
    <location>
        <begin position="166"/>
        <end position="183"/>
    </location>
</feature>
<dbReference type="PANTHER" id="PTHR37467:SF1">
    <property type="entry name" value="EXPORTED CALCIUM-BINDING GLYCOPROTEIN"/>
    <property type="match status" value="1"/>
</dbReference>
<dbReference type="Proteomes" id="UP000509626">
    <property type="component" value="Chromosome"/>
</dbReference>
<feature type="compositionally biased region" description="Acidic residues" evidence="5">
    <location>
        <begin position="92"/>
        <end position="105"/>
    </location>
</feature>
<comment type="subcellular location">
    <subcellularLocation>
        <location evidence="1">Secreted</location>
    </subcellularLocation>
</comment>
<dbReference type="InterPro" id="IPR055767">
    <property type="entry name" value="DUF7343"/>
</dbReference>
<evidence type="ECO:0000256" key="4">
    <source>
        <dbReference type="ARBA" id="ARBA00022837"/>
    </source>
</evidence>
<evidence type="ECO:0000256" key="5">
    <source>
        <dbReference type="SAM" id="MobiDB-lite"/>
    </source>
</evidence>
<reference evidence="8 9" key="1">
    <citation type="submission" date="2020-06" db="EMBL/GenBank/DDBJ databases">
        <title>NJ-3-1, isolated from saline soil.</title>
        <authorList>
            <person name="Cui H.L."/>
            <person name="Shi X."/>
        </authorList>
    </citation>
    <scope>NUCLEOTIDE SEQUENCE [LARGE SCALE GENOMIC DNA]</scope>
    <source>
        <strain evidence="8 9">NJ-3-1</strain>
    </source>
</reference>